<dbReference type="Gene3D" id="1.20.120.1630">
    <property type="match status" value="1"/>
</dbReference>
<dbReference type="KEGG" id="cad:Curi_c22990"/>
<evidence type="ECO:0000256" key="4">
    <source>
        <dbReference type="ARBA" id="ARBA00023136"/>
    </source>
</evidence>
<accession>K0B407</accession>
<dbReference type="HOGENOM" id="CLU_065200_7_0_9"/>
<feature type="transmembrane region" description="Helical" evidence="5">
    <location>
        <begin position="108"/>
        <end position="131"/>
    </location>
</feature>
<keyword evidence="6" id="KW-0808">Transferase</keyword>
<dbReference type="AlphaFoldDB" id="K0B407"/>
<evidence type="ECO:0000256" key="1">
    <source>
        <dbReference type="ARBA" id="ARBA00004127"/>
    </source>
</evidence>
<keyword evidence="3 5" id="KW-1133">Transmembrane helix</keyword>
<dbReference type="PANTHER" id="PTHR12714">
    <property type="entry name" value="PROTEIN-S ISOPRENYLCYSTEINE O-METHYLTRANSFERASE"/>
    <property type="match status" value="1"/>
</dbReference>
<dbReference type="PATRIC" id="fig|1128398.3.peg.2379"/>
<sequence>MPKEIYTFLIYDHLFTYLGGDILETINFLSFILFIIFILSYSIKLVILYKKYNINANLLGKGQKGKEIDGTEILVKITTFIWGATWFVESISDNLIKVAFKDIFKSYFISYIGIIITSIGLLIFILAMVSMKTSWRVGIDKKTKSKLITQGIYKYSRNPAFVGFDLMFLGLFLTYSNLLTLSILVINLLSIHRLILQEERHLQIMFHEEYKDYKNRTPRYLFFLR</sequence>
<gene>
    <name evidence="6" type="ordered locus">Curi_c22990</name>
</gene>
<dbReference type="GO" id="GO:0032259">
    <property type="term" value="P:methylation"/>
    <property type="evidence" value="ECO:0007669"/>
    <property type="project" value="UniProtKB-KW"/>
</dbReference>
<keyword evidence="7" id="KW-1185">Reference proteome</keyword>
<protein>
    <submittedName>
        <fullName evidence="6">S-isoprenylcysteine methyltransferase-like protein</fullName>
    </submittedName>
</protein>
<proteinExistence type="predicted"/>
<dbReference type="GO" id="GO:0008168">
    <property type="term" value="F:methyltransferase activity"/>
    <property type="evidence" value="ECO:0007669"/>
    <property type="project" value="UniProtKB-KW"/>
</dbReference>
<evidence type="ECO:0000256" key="5">
    <source>
        <dbReference type="SAM" id="Phobius"/>
    </source>
</evidence>
<evidence type="ECO:0000256" key="2">
    <source>
        <dbReference type="ARBA" id="ARBA00022692"/>
    </source>
</evidence>
<dbReference type="EMBL" id="CP003326">
    <property type="protein sequence ID" value="AFS79301.1"/>
    <property type="molecule type" value="Genomic_DNA"/>
</dbReference>
<name>K0B407_GOTA9</name>
<comment type="subcellular location">
    <subcellularLocation>
        <location evidence="1">Endomembrane system</location>
        <topology evidence="1">Multi-pass membrane protein</topology>
    </subcellularLocation>
</comment>
<dbReference type="Proteomes" id="UP000006094">
    <property type="component" value="Chromosome"/>
</dbReference>
<evidence type="ECO:0000313" key="6">
    <source>
        <dbReference type="EMBL" id="AFS79301.1"/>
    </source>
</evidence>
<organism evidence="6 7">
    <name type="scientific">Gottschalkia acidurici (strain ATCC 7906 / DSM 604 / BCRC 14475 / CIP 104303 / KCTC 5404 / NCIMB 10678 / 9a)</name>
    <name type="common">Clostridium acidurici</name>
    <dbReference type="NCBI Taxonomy" id="1128398"/>
    <lineage>
        <taxon>Bacteria</taxon>
        <taxon>Bacillati</taxon>
        <taxon>Bacillota</taxon>
        <taxon>Tissierellia</taxon>
        <taxon>Tissierellales</taxon>
        <taxon>Gottschalkiaceae</taxon>
        <taxon>Gottschalkia</taxon>
    </lineage>
</organism>
<keyword evidence="6" id="KW-0489">Methyltransferase</keyword>
<dbReference type="PANTHER" id="PTHR12714:SF9">
    <property type="entry name" value="PROTEIN-S-ISOPRENYLCYSTEINE O-METHYLTRANSFERASE"/>
    <property type="match status" value="1"/>
</dbReference>
<keyword evidence="2 5" id="KW-0812">Transmembrane</keyword>
<dbReference type="Pfam" id="PF04191">
    <property type="entry name" value="PEMT"/>
    <property type="match status" value="1"/>
</dbReference>
<reference evidence="6 7" key="1">
    <citation type="journal article" date="2012" name="PLoS ONE">
        <title>The purine-utilizing bacterium Clostridium acidurici 9a: a genome-guided metabolic reconsideration.</title>
        <authorList>
            <person name="Hartwich K."/>
            <person name="Poehlein A."/>
            <person name="Daniel R."/>
        </authorList>
    </citation>
    <scope>NUCLEOTIDE SEQUENCE [LARGE SCALE GENOMIC DNA]</scope>
    <source>
        <strain evidence="7">ATCC 7906 / DSM 604 / BCRC 14475 / CIP 104303 / KCTC 5404 / NCIMB 10678 / 9a</strain>
    </source>
</reference>
<feature type="transmembrane region" description="Helical" evidence="5">
    <location>
        <begin position="28"/>
        <end position="49"/>
    </location>
</feature>
<dbReference type="InterPro" id="IPR007318">
    <property type="entry name" value="Phopholipid_MeTrfase"/>
</dbReference>
<evidence type="ECO:0000256" key="3">
    <source>
        <dbReference type="ARBA" id="ARBA00022989"/>
    </source>
</evidence>
<dbReference type="STRING" id="1128398.Curi_c22990"/>
<dbReference type="eggNOG" id="COG2020">
    <property type="taxonomic scope" value="Bacteria"/>
</dbReference>
<feature type="transmembrane region" description="Helical" evidence="5">
    <location>
        <begin position="178"/>
        <end position="196"/>
    </location>
</feature>
<evidence type="ECO:0000313" key="7">
    <source>
        <dbReference type="Proteomes" id="UP000006094"/>
    </source>
</evidence>
<keyword evidence="4 5" id="KW-0472">Membrane</keyword>
<dbReference type="GO" id="GO:0012505">
    <property type="term" value="C:endomembrane system"/>
    <property type="evidence" value="ECO:0007669"/>
    <property type="project" value="UniProtKB-SubCell"/>
</dbReference>